<reference evidence="1" key="1">
    <citation type="journal article" date="2022" name="Int. J. Mol. Sci.">
        <title>Draft Genome of Tanacetum Coccineum: Genomic Comparison of Closely Related Tanacetum-Family Plants.</title>
        <authorList>
            <person name="Yamashiro T."/>
            <person name="Shiraishi A."/>
            <person name="Nakayama K."/>
            <person name="Satake H."/>
        </authorList>
    </citation>
    <scope>NUCLEOTIDE SEQUENCE</scope>
</reference>
<reference evidence="1" key="2">
    <citation type="submission" date="2022-01" db="EMBL/GenBank/DDBJ databases">
        <authorList>
            <person name="Yamashiro T."/>
            <person name="Shiraishi A."/>
            <person name="Satake H."/>
            <person name="Nakayama K."/>
        </authorList>
    </citation>
    <scope>NUCLEOTIDE SEQUENCE</scope>
</reference>
<organism evidence="1 2">
    <name type="scientific">Tanacetum coccineum</name>
    <dbReference type="NCBI Taxonomy" id="301880"/>
    <lineage>
        <taxon>Eukaryota</taxon>
        <taxon>Viridiplantae</taxon>
        <taxon>Streptophyta</taxon>
        <taxon>Embryophyta</taxon>
        <taxon>Tracheophyta</taxon>
        <taxon>Spermatophyta</taxon>
        <taxon>Magnoliopsida</taxon>
        <taxon>eudicotyledons</taxon>
        <taxon>Gunneridae</taxon>
        <taxon>Pentapetalae</taxon>
        <taxon>asterids</taxon>
        <taxon>campanulids</taxon>
        <taxon>Asterales</taxon>
        <taxon>Asteraceae</taxon>
        <taxon>Asteroideae</taxon>
        <taxon>Anthemideae</taxon>
        <taxon>Anthemidinae</taxon>
        <taxon>Tanacetum</taxon>
    </lineage>
</organism>
<sequence>MLKKVIGLLKASQKFVTQGDPAVIQGVSTDDPLSTSSPSIYFFPICNNWLILRIKGFEIGSVEGWMVGNFRDLFRECRFHENSARECESDFERCSRMADEVMRRSAWLELCFLGSDLTIVGEIEVEACSALDDSRCSEGVQVRRAWEEQIAILCLPDTLFVGELLFLGCAFFEEELFLLEDYAGCSIFSVFLVYDLSEGRWRYGLSIPVL</sequence>
<comment type="caution">
    <text evidence="1">The sequence shown here is derived from an EMBL/GenBank/DDBJ whole genome shotgun (WGS) entry which is preliminary data.</text>
</comment>
<gene>
    <name evidence="1" type="ORF">Tco_1006334</name>
</gene>
<dbReference type="Proteomes" id="UP001151760">
    <property type="component" value="Unassembled WGS sequence"/>
</dbReference>
<dbReference type="EMBL" id="BQNB010017406">
    <property type="protein sequence ID" value="GJT62801.1"/>
    <property type="molecule type" value="Genomic_DNA"/>
</dbReference>
<evidence type="ECO:0000313" key="1">
    <source>
        <dbReference type="EMBL" id="GJT62801.1"/>
    </source>
</evidence>
<name>A0ABQ5FHL1_9ASTR</name>
<accession>A0ABQ5FHL1</accession>
<protein>
    <submittedName>
        <fullName evidence="1">Uncharacterized protein</fullName>
    </submittedName>
</protein>
<evidence type="ECO:0000313" key="2">
    <source>
        <dbReference type="Proteomes" id="UP001151760"/>
    </source>
</evidence>
<proteinExistence type="predicted"/>
<keyword evidence="2" id="KW-1185">Reference proteome</keyword>